<dbReference type="EMBL" id="JAYFSO010000003">
    <property type="protein sequence ID" value="MEA5123056.1"/>
    <property type="molecule type" value="Genomic_DNA"/>
</dbReference>
<protein>
    <submittedName>
        <fullName evidence="2">Uncharacterized protein</fullName>
    </submittedName>
</protein>
<name>A0ABU5PTY1_9XANT</name>
<organism evidence="2 3">
    <name type="scientific">Xanthomonas floridensis</name>
    <dbReference type="NCBI Taxonomy" id="1843580"/>
    <lineage>
        <taxon>Bacteria</taxon>
        <taxon>Pseudomonadati</taxon>
        <taxon>Pseudomonadota</taxon>
        <taxon>Gammaproteobacteria</taxon>
        <taxon>Lysobacterales</taxon>
        <taxon>Lysobacteraceae</taxon>
        <taxon>Xanthomonas</taxon>
    </lineage>
</organism>
<dbReference type="Proteomes" id="UP001303614">
    <property type="component" value="Unassembled WGS sequence"/>
</dbReference>
<evidence type="ECO:0000313" key="2">
    <source>
        <dbReference type="EMBL" id="MEA5123056.1"/>
    </source>
</evidence>
<keyword evidence="3" id="KW-1185">Reference proteome</keyword>
<dbReference type="RefSeq" id="WP_275655085.1">
    <property type="nucleotide sequence ID" value="NZ_JAYFSN010000002.1"/>
</dbReference>
<accession>A0ABU5PTY1</accession>
<evidence type="ECO:0000256" key="1">
    <source>
        <dbReference type="SAM" id="MobiDB-lite"/>
    </source>
</evidence>
<sequence length="43" mass="5082">MQQTNIHTRQPTHAWRMFNRATAAHWRDASQQSKQQAARHALL</sequence>
<proteinExistence type="predicted"/>
<comment type="caution">
    <text evidence="2">The sequence shown here is derived from an EMBL/GenBank/DDBJ whole genome shotgun (WGS) entry which is preliminary data.</text>
</comment>
<gene>
    <name evidence="2" type="ORF">VB146_04040</name>
</gene>
<evidence type="ECO:0000313" key="3">
    <source>
        <dbReference type="Proteomes" id="UP001303614"/>
    </source>
</evidence>
<feature type="region of interest" description="Disordered" evidence="1">
    <location>
        <begin position="23"/>
        <end position="43"/>
    </location>
</feature>
<reference evidence="2 3" key="1">
    <citation type="submission" date="2023-12" db="EMBL/GenBank/DDBJ databases">
        <title>Genome sequencing of Xanthomonas floridensis.</title>
        <authorList>
            <person name="Greer S."/>
            <person name="Harrison J."/>
            <person name="Grant M."/>
            <person name="Vicente J."/>
            <person name="Studholme D."/>
        </authorList>
    </citation>
    <scope>NUCLEOTIDE SEQUENCE [LARGE SCALE GENOMIC DNA]</scope>
    <source>
        <strain evidence="2 3">WHRI 8848</strain>
    </source>
</reference>